<dbReference type="PANTHER" id="PTHR43116:SF3">
    <property type="entry name" value="CLASS I PEPTIDE CHAIN RELEASE FACTOR"/>
    <property type="match status" value="1"/>
</dbReference>
<evidence type="ECO:0000313" key="9">
    <source>
        <dbReference type="Proteomes" id="UP000230132"/>
    </source>
</evidence>
<sequence>MKNFLKSSCPWSNAFDLPKITQLEQEVASPDFWNDQQRAAVISQELSNLKEEATSFAILKKDLTDLRDLLLLLKDTQEEAPEIKEIEEKLTRLEKEINQTSLCMLLKGEYDKLSAITTIQSGAGGREAEDWCLMLLEMYQRYCQKKGYGFKILSESFSEGGGPDGRTGRKEVTFEIKGKYVYGFLKNETGVHRLVRMSPFSANNLRHTSFCKVEVLPKLETEDLKNIEIKPEDIRVDTYRSQGKGGQNVNKRETAIRVTHLPTGIVTCCQMERMQARNKEVALEMLKAKLATKKEQEMKQEQTKLKGEQVNVEFGHQIRSYVFQPYQLVKDLRTQVETPQINDVMQGDLDKFVEAEIGL</sequence>
<evidence type="ECO:0000256" key="1">
    <source>
        <dbReference type="ARBA" id="ARBA00010835"/>
    </source>
</evidence>
<evidence type="ECO:0000256" key="2">
    <source>
        <dbReference type="ARBA" id="ARBA00022481"/>
    </source>
</evidence>
<dbReference type="EMBL" id="PFAX01000020">
    <property type="protein sequence ID" value="PIR90474.1"/>
    <property type="molecule type" value="Genomic_DNA"/>
</dbReference>
<organism evidence="8 9">
    <name type="scientific">bacterium (Candidatus Gribaldobacteria) CG10_big_fil_rev_8_21_14_0_10_37_21</name>
    <dbReference type="NCBI Taxonomy" id="2014275"/>
    <lineage>
        <taxon>Bacteria</taxon>
        <taxon>Candidatus Gribaldobacteria</taxon>
    </lineage>
</organism>
<dbReference type="Gene3D" id="1.20.58.410">
    <property type="entry name" value="Release factor"/>
    <property type="match status" value="1"/>
</dbReference>
<comment type="caution">
    <text evidence="8">The sequence shown here is derived from an EMBL/GenBank/DDBJ whole genome shotgun (WGS) entry which is preliminary data.</text>
</comment>
<dbReference type="InterPro" id="IPR045853">
    <property type="entry name" value="Pep_chain_release_fac_I_sf"/>
</dbReference>
<proteinExistence type="inferred from homology"/>
<keyword evidence="2 4" id="KW-0488">Methylation</keyword>
<dbReference type="InterPro" id="IPR004374">
    <property type="entry name" value="PrfB"/>
</dbReference>
<evidence type="ECO:0000256" key="6">
    <source>
        <dbReference type="SAM" id="Coils"/>
    </source>
</evidence>
<evidence type="ECO:0000259" key="7">
    <source>
        <dbReference type="PROSITE" id="PS00745"/>
    </source>
</evidence>
<comment type="similarity">
    <text evidence="1 4">Belongs to the prokaryotic/mitochondrial release factor family.</text>
</comment>
<keyword evidence="6" id="KW-0175">Coiled coil</keyword>
<evidence type="ECO:0000256" key="4">
    <source>
        <dbReference type="HAMAP-Rule" id="MF_00094"/>
    </source>
</evidence>
<dbReference type="HAMAP" id="MF_00094">
    <property type="entry name" value="Rel_fac_2"/>
    <property type="match status" value="1"/>
</dbReference>
<dbReference type="Pfam" id="PF03462">
    <property type="entry name" value="PCRF"/>
    <property type="match status" value="1"/>
</dbReference>
<feature type="coiled-coil region" evidence="6">
    <location>
        <begin position="276"/>
        <end position="311"/>
    </location>
</feature>
<feature type="domain" description="Prokaryotic-type class I peptide chain release factors" evidence="7">
    <location>
        <begin position="240"/>
        <end position="256"/>
    </location>
</feature>
<evidence type="ECO:0000313" key="8">
    <source>
        <dbReference type="EMBL" id="PIR90474.1"/>
    </source>
</evidence>
<accession>A0A2H0UUD0</accession>
<feature type="modified residue" description="N5-methylglutamine" evidence="4">
    <location>
        <position position="247"/>
    </location>
</feature>
<dbReference type="InterPro" id="IPR000352">
    <property type="entry name" value="Pep_chain_release_fac_I"/>
</dbReference>
<keyword evidence="4" id="KW-0963">Cytoplasm</keyword>
<dbReference type="PANTHER" id="PTHR43116">
    <property type="entry name" value="PEPTIDE CHAIN RELEASE FACTOR 2"/>
    <property type="match status" value="1"/>
</dbReference>
<keyword evidence="3 4" id="KW-0648">Protein biosynthesis</keyword>
<comment type="function">
    <text evidence="4">Peptide chain release factor 2 directs the termination of translation in response to the peptide chain termination codons UGA and UAA.</text>
</comment>
<evidence type="ECO:0000256" key="5">
    <source>
        <dbReference type="NCBIfam" id="TIGR00020"/>
    </source>
</evidence>
<dbReference type="Pfam" id="PF00472">
    <property type="entry name" value="RF-1"/>
    <property type="match status" value="1"/>
</dbReference>
<gene>
    <name evidence="4" type="primary">prfB</name>
    <name evidence="8" type="ORF">COU05_01810</name>
</gene>
<dbReference type="PROSITE" id="PS00745">
    <property type="entry name" value="RF_PROK_I"/>
    <property type="match status" value="1"/>
</dbReference>
<dbReference type="SUPFAM" id="SSF75620">
    <property type="entry name" value="Release factor"/>
    <property type="match status" value="1"/>
</dbReference>
<dbReference type="Proteomes" id="UP000230132">
    <property type="component" value="Unassembled WGS sequence"/>
</dbReference>
<dbReference type="GO" id="GO:0016149">
    <property type="term" value="F:translation release factor activity, codon specific"/>
    <property type="evidence" value="ECO:0007669"/>
    <property type="project" value="UniProtKB-UniRule"/>
</dbReference>
<protein>
    <recommendedName>
        <fullName evidence="4 5">Peptide chain release factor 2</fullName>
        <shortName evidence="4">RF-2</shortName>
    </recommendedName>
</protein>
<name>A0A2H0UUD0_9BACT</name>
<dbReference type="NCBIfam" id="TIGR00020">
    <property type="entry name" value="prfB"/>
    <property type="match status" value="1"/>
</dbReference>
<dbReference type="Gene3D" id="3.30.160.20">
    <property type="match status" value="1"/>
</dbReference>
<evidence type="ECO:0000256" key="3">
    <source>
        <dbReference type="ARBA" id="ARBA00022917"/>
    </source>
</evidence>
<reference evidence="9" key="1">
    <citation type="submission" date="2017-09" db="EMBL/GenBank/DDBJ databases">
        <title>Depth-based differentiation of microbial function through sediment-hosted aquifers and enrichment of novel symbionts in the deep terrestrial subsurface.</title>
        <authorList>
            <person name="Probst A.J."/>
            <person name="Ladd B."/>
            <person name="Jarett J.K."/>
            <person name="Geller-Mcgrath D.E."/>
            <person name="Sieber C.M.K."/>
            <person name="Emerson J.B."/>
            <person name="Anantharaman K."/>
            <person name="Thomas B.C."/>
            <person name="Malmstrom R."/>
            <person name="Stieglmeier M."/>
            <person name="Klingl A."/>
            <person name="Woyke T."/>
            <person name="Ryan C.M."/>
            <person name="Banfield J.F."/>
        </authorList>
    </citation>
    <scope>NUCLEOTIDE SEQUENCE [LARGE SCALE GENOMIC DNA]</scope>
</reference>
<dbReference type="AlphaFoldDB" id="A0A2H0UUD0"/>
<comment type="PTM">
    <text evidence="4">Methylated by PrmC. Methylation increases the termination efficiency of RF2.</text>
</comment>
<dbReference type="InterPro" id="IPR005139">
    <property type="entry name" value="PCRF"/>
</dbReference>
<dbReference type="Gene3D" id="3.30.70.1660">
    <property type="match status" value="1"/>
</dbReference>
<comment type="subcellular location">
    <subcellularLocation>
        <location evidence="4">Cytoplasm</location>
    </subcellularLocation>
</comment>
<dbReference type="GO" id="GO:0005737">
    <property type="term" value="C:cytoplasm"/>
    <property type="evidence" value="ECO:0007669"/>
    <property type="project" value="UniProtKB-SubCell"/>
</dbReference>
<dbReference type="SMART" id="SM00937">
    <property type="entry name" value="PCRF"/>
    <property type="match status" value="1"/>
</dbReference>